<name>A0A1Q9AVJ2_9HYPH</name>
<accession>A0A1Q9AVJ2</accession>
<comment type="caution">
    <text evidence="1">The sequence shown here is derived from an EMBL/GenBank/DDBJ whole genome shotgun (WGS) entry which is preliminary data.</text>
</comment>
<proteinExistence type="predicted"/>
<reference evidence="1 2" key="1">
    <citation type="submission" date="2016-09" db="EMBL/GenBank/DDBJ databases">
        <title>Rhizobium sp. nov., a novel species isolated from the rice rhizosphere.</title>
        <authorList>
            <person name="Zhao J."/>
            <person name="Zhang X."/>
        </authorList>
    </citation>
    <scope>NUCLEOTIDE SEQUENCE [LARGE SCALE GENOMIC DNA]</scope>
    <source>
        <strain evidence="1 2">1.7048</strain>
    </source>
</reference>
<dbReference type="Proteomes" id="UP000186364">
    <property type="component" value="Unassembled WGS sequence"/>
</dbReference>
<organism evidence="1 2">
    <name type="scientific">Xaviernesmea oryzae</name>
    <dbReference type="NCBI Taxonomy" id="464029"/>
    <lineage>
        <taxon>Bacteria</taxon>
        <taxon>Pseudomonadati</taxon>
        <taxon>Pseudomonadota</taxon>
        <taxon>Alphaproteobacteria</taxon>
        <taxon>Hyphomicrobiales</taxon>
        <taxon>Rhizobiaceae</taxon>
        <taxon>Rhizobium/Agrobacterium group</taxon>
        <taxon>Xaviernesmea</taxon>
    </lineage>
</organism>
<evidence type="ECO:0000313" key="2">
    <source>
        <dbReference type="Proteomes" id="UP000186364"/>
    </source>
</evidence>
<gene>
    <name evidence="1" type="ORF">BJF93_12320</name>
</gene>
<keyword evidence="2" id="KW-1185">Reference proteome</keyword>
<protein>
    <submittedName>
        <fullName evidence="1">Uncharacterized protein</fullName>
    </submittedName>
</protein>
<dbReference type="EMBL" id="MKIP01000052">
    <property type="protein sequence ID" value="OLP59480.1"/>
    <property type="molecule type" value="Genomic_DNA"/>
</dbReference>
<sequence>MTGHGRVNHTAWAADGEGVLAIDVNGDNKIDGLNEIDFKAWDPSAKSDLEAIAHLFDSNHDGKLDANDAVFSKFRVLVDGKVLTLAQAGVASINLMAFGAGQTFADGSKITGTTTFIKTDGTTGLAGDATFAFETSSVSLGDTSASNNGKTVETLVETDDSGVKTKITTVTTYSDANGAHSDFAYDTNADGVVDAFMTDVTKTSGSTTTETQTNYGTDNVVVTSRVTTVTTTDASKNVTITTSVDTDGDGHDDTVETYVQAATGATSNTTSHLNRDGSIAGTVKIAASADGLTKTTSTDHVGAATSSAEAFDKVVTDVIQLNPNTSASSIETVTTASSNGKTLEQTVKTVSADRATVTRTLDADGDGTIDSTSTAVTISTNAGTTVTAQKVSSDGSLMTANVQTTSTDGLTITTSTDDFGLKSPTGAVAYLTTTVDATTLASDGGRKETITTKWNSGAVASSVSKDTSADKKTITTHIDTNGDGRDDQTIAVVPGSAGAQVTTVSNFAHNRALIRQAVSTTSADGISVTTDVTLAGSGIGATEHSDITVVDAASNRVRTVKDKSANGTLLDVSQTTTSSNGLSVLSKSDSRGLTGSSGIAVFDHTTDLETTVAAGVKTVATTVWWGDQNLGHNGANTKLLSSATIVTSADHQTVTTSIDSQGDGKADVTVVAHVNDDGSTTTKTTQAGYNLSTKAAVMLSQRESIKSANGLSTTTWTDETGTGAYNRRTTDNIVYNSDGSKTELTDLRVVSNAYNAKTLSNTNTTLVSSTSTTVSGNNLSKIAQYKAVGSVSATSVPSYVTQTSDDETTINVDGGQTEVVTNWYGAQNLTHNASGTTLKSVTKTVTSSNGLSKTVWTDINGAVGKSATDFVYNEKDTDVVTYDVDSAGGYTGATTETISVFAESGSLGANKVTDLLVSKAITKISADKSVVAVTQDIDGDGVVDKRVTKSLQADGSQITISQDFVASWVAARDKTVLWEAANGLRKTTQYFGLSNGSNSMSLQETVDDLITLGADDSQTETVTAKDAAGNVIFQTATTTHSKTLTSSTVRAQSGVFVSNTINSSTSFADDGTQTAITNNLYGSTLHDSTKTVTSADGTSVEIDRDVDGNGKNDWIETSQVRADGSKLETVKDYAPDGITLKDQVTYLTWSDSVGTHKTTQRDTTGKLSSGAAVFDQTVTDTSVLTADGGSIDTVTYSDASNTVVAREVTQQSIGGLNVKQQFYTGAADSTLYRTVTKNTVVNTDGSQTVSETTYDAASHLQFRTLISTDATGLKVTRSWDTAGSGTSYDQVETDNTALNADGSRTEVKTDMNGGKLLSQSQTTTSANGLTVTKLIDVGGTGAYTVRRVDKTVNNLDGSHVETITEYDVTGNPNGAGKLKDTVITTASADHLTKTIQRDADGDGIYEQVETITTGIDGSSVENLVDKTSAGVAKGTVNTTISADGLVITTLYDLDADGTTDRTRTETKIKNGDGSQVDTIVELNSDGTLHQKSVLTTSADGLTSTLQWDTNGAVDDNKNAIYNRTQISKTDLSGAVTISANLIDGANNPYTQTTTISADGRIKTVSFVDTLANQYIERYQQVTTNNIDGSQSIVTTDTKEKLVSGTKTDKNTYSDVYVIDKLQSTGVVSADGVKTITTSSNSSSGQFTVTESTFGGKIANGIDETKALSSTGTTKDTTANNIDGVTTELSETASIRTKRVSSIYNNTVVSYVDDGTVDLNGNGDQIILRTNGSVNTGGSGISIDVVGTNATATSSKSAIALEAGIVGFTLNGDLNKITAVGAGDGLTINGTKNSLAMSNGFVTQAANDTLTVTGDTNRIDIQGDDTVTVIGSADNVNASGSRNNVTMSNGAAIVSASSDLTLAGDKNAVTLKGASAQLMTSGSGTTVDMTGSDETVVTSGSTITVESGATTATIQGDGGNAVTVAGSGTTLALAGQSNTVAITNGTLTLGDNGSTTVTGTGNNINAYSAGSAIAVSALGKGNILTASGKGTIAATVADGSTVNATGSSGGVGSLTVTGNNLNINATNDARFTVTGTGATIDATTLGLASASVSGAKVILEANALLNLAGDKNAATLKGSHSQLTTSGSGTTIDMTGSDEIVSTKGSTITVEGGVKAATVQGDGSNAVTVAGSGTTLTLAGQSNTVAITSGTLALVDNTSATVTGTGNNINASSAGSAIAVTALGKGNILTASGKGAITATMANGSTVNATGSSGGIGSLAVTGNNLNINATNDARFTVSGTGATIDAATKGLASASVSGGKITVEEGAILSLAGDKNAVTLKGSYSQLTSSGSGTSIDMTGSDETVTTKGSTITVESGVKTATVLGDGSNAVTVAGSGLAITLTGRSNTVSASGQKNTVAMTSGTLTLGDYSSTTVTGTGNNIKTGDIRNYAIEVTVLDTGNTLTLSGLGPATATVADGTIVNVGSDSYDDQNFTVTGNNLSIREFGRYPILTINGTGATIDAATYGRGRASVSGAKITLEDYAFLVLAGDKNAVTVKGSYAKLSASGDGTTIDMAGSNEAVATKGSTITVESGVTTATVEGDGNTITVAGSGTALTLGGESNTVAITNGALTLDGFKSSTTVTGTGNSIIASAYDAKRSIAVTALGTGTTLTALVGVVTATVADGSTVNVGSSPTSMSNVAGNLTVAGNNLNIKEFGTSHLTVNGTGATIDAATRGYAIASVSGGKITLEEGASLNLAGDKNAVTMKGKGTQLTTSGSGTTIDMTGSDETVGTIGSSTVTVESGVSTATVGGDGNTIAVAGSGTALTLANGKNSVAISNGTLILGGSSSTTVTGTGNNIKAAYSKYPITVTALGSGTTLTVLGSEQTTATVADGSTINVSDGYSDFEGRPVTFGAGLTVTGNNLNIKESGSRSSVTVNGTGAIIDAATLDGACASASGATVTLEDHVHLNLAGDKNAVTVKGSYSQLTTSGDGTTIDMTGSDETVITKGSTITVKSGLKTATVLGDGSNAITVAGSGTALTLAGLSNTVAITSGSVTVQSGASVTLTGDGNQISDLTSETVKTSGKTNAIDVASTGSHTVQTSDGSVKLESGASATITGNNDVITLSGNNMATVSGTGETYMFGKGAGQDTIAAASGQNTGVVDFASSLTSQNVWFSQSGKNLSIQILSSNDNLTINNWFGDSPTAPVQSFATTDGSKLDSQVTQLVSAMASYSSHNSGFNPATATQMPTDSTLQNAIAAAWHH</sequence>
<evidence type="ECO:0000313" key="1">
    <source>
        <dbReference type="EMBL" id="OLP59480.1"/>
    </source>
</evidence>